<dbReference type="PANTHER" id="PTHR14296:SF3">
    <property type="entry name" value="DIKAR, ISOFORM F"/>
    <property type="match status" value="1"/>
</dbReference>
<feature type="region of interest" description="Disordered" evidence="3">
    <location>
        <begin position="297"/>
        <end position="380"/>
    </location>
</feature>
<dbReference type="InterPro" id="IPR022702">
    <property type="entry name" value="Cytosine_MeTrfase1_RFD"/>
</dbReference>
<feature type="compositionally biased region" description="Basic and acidic residues" evidence="3">
    <location>
        <begin position="351"/>
        <end position="380"/>
    </location>
</feature>
<evidence type="ECO:0000256" key="2">
    <source>
        <dbReference type="ARBA" id="ARBA00023242"/>
    </source>
</evidence>
<feature type="compositionally biased region" description="Basic and acidic residues" evidence="3">
    <location>
        <begin position="33"/>
        <end position="53"/>
    </location>
</feature>
<name>A0AAV8UMF6_9RHOD</name>
<evidence type="ECO:0000256" key="1">
    <source>
        <dbReference type="ARBA" id="ARBA00004123"/>
    </source>
</evidence>
<comment type="caution">
    <text evidence="5">The sequence shown here is derived from an EMBL/GenBank/DDBJ whole genome shotgun (WGS) entry which is preliminary data.</text>
</comment>
<dbReference type="InterPro" id="IPR028938">
    <property type="entry name" value="Rsf1-like"/>
</dbReference>
<feature type="region of interest" description="Disordered" evidence="3">
    <location>
        <begin position="932"/>
        <end position="970"/>
    </location>
</feature>
<dbReference type="PANTHER" id="PTHR14296">
    <property type="entry name" value="REMODELING AND SPACING FACTOR 1"/>
    <property type="match status" value="1"/>
</dbReference>
<accession>A0AAV8UMF6</accession>
<feature type="compositionally biased region" description="Low complexity" evidence="3">
    <location>
        <begin position="932"/>
        <end position="943"/>
    </location>
</feature>
<proteinExistence type="predicted"/>
<keyword evidence="6" id="KW-1185">Reference proteome</keyword>
<sequence length="1071" mass="118921">MFAELESSVVLLGLEMGEAAAVASAELTDTNEDAEKATKLSESEKPANNEDAKGVGGVEEAVKSDGAVDESQMNGGNRSDGPEEVVPSESTSKPEAEIGDPKETVLQGLQSMWEFPAAWRLLHIFSLAGLNISEVQPAALEEYLMNADENLGVLEEIHARILGLGPASFNRWINKVKSIARSNPTSFSFLFNPDRVSLARPSARAAYGFEELDDGLRFKDLRTYVKLDAELRCKILHALLEKQLSELDGRVGEEVRSLDSDVLRLLPYGYDADMTTYWYFGDHSRLYREPDLDYQEKMRRQKEREERRSKNAEERERKRKRSTPSRRVSTRRRTRASMASEQDEEEGALDLEVRDRSEFSEGERAEIAEEDKASATDAQDRVPCSKWELVADGVGSLLEFVDSLGNVKNPTEKSLVNRLTSELKVEWEEVRRRANREREKQDRVIATEIEQHHAYGKRSARISALEKKREEERQVQRSMREQEEELEEERHQRRSVLQQAERARDRELKYLRRAKSTTGVLPTAASMRPQRESSRRLTNYRDGGEVNMALLEAQFSARTSRIVPEGDLENIEEYAHSYDNETPNRVLDRFRFIGARGETAKLEYLDKNPDTAIVAEGILVPPSWSDSLPQMIEIHRVTEWCIDYGSDPSLWVKSALGAWYRLQRPANDYRWAFGSTRRRFEISSRLFILNTEMHASDLTYRTVIDLLSYQYFHMLSNKESDVLDVAMFVLSQIESADMKNLLKSEFAIRLRSHVLEKKGQSRSAKHHLEKTEPNSEDNQLCAAADASTSESKTERLAVNLHSDGAVDTAKMNPIERKSEQVLVKVPTVASERTAEDSKTVKSRSEQIPLGVILPAQKTVAVVGAFEKGPEVPTITTADAGVHEARSNGGKPSTVPVLTGHTGTDSRLRGKAVMQSSESVANAVTGTKVVPLTLAPSTSTPPVLQENLGPSKPRTESEFPPKATCKSSTGPVTLAAGGVLASSDVTRTTGEAIASHPSGNGSYHPIPSKSPVGGAIAMLVNASQAEAAGPNPAEDETPANTGGYSRVQNHENRAKLANSRSNHGNTPNPGIG</sequence>
<dbReference type="GO" id="GO:0006355">
    <property type="term" value="P:regulation of DNA-templated transcription"/>
    <property type="evidence" value="ECO:0007669"/>
    <property type="project" value="InterPro"/>
</dbReference>
<comment type="subcellular location">
    <subcellularLocation>
        <location evidence="1">Nucleus</location>
    </subcellularLocation>
</comment>
<evidence type="ECO:0000259" key="4">
    <source>
        <dbReference type="Pfam" id="PF12047"/>
    </source>
</evidence>
<keyword evidence="2" id="KW-0539">Nucleus</keyword>
<feature type="compositionally biased region" description="Polar residues" evidence="3">
    <location>
        <begin position="1037"/>
        <end position="1046"/>
    </location>
</feature>
<evidence type="ECO:0000256" key="3">
    <source>
        <dbReference type="SAM" id="MobiDB-lite"/>
    </source>
</evidence>
<feature type="compositionally biased region" description="Basic residues" evidence="3">
    <location>
        <begin position="317"/>
        <end position="335"/>
    </location>
</feature>
<feature type="region of interest" description="Disordered" evidence="3">
    <location>
        <begin position="882"/>
        <end position="904"/>
    </location>
</feature>
<dbReference type="Pfam" id="PF12047">
    <property type="entry name" value="DNMT1-RFD"/>
    <property type="match status" value="1"/>
</dbReference>
<feature type="region of interest" description="Disordered" evidence="3">
    <location>
        <begin position="455"/>
        <end position="501"/>
    </location>
</feature>
<dbReference type="EMBL" id="JAMWBK010000009">
    <property type="protein sequence ID" value="KAJ8902462.1"/>
    <property type="molecule type" value="Genomic_DNA"/>
</dbReference>
<feature type="compositionally biased region" description="Polar residues" evidence="3">
    <location>
        <begin position="1057"/>
        <end position="1071"/>
    </location>
</feature>
<dbReference type="GO" id="GO:0031213">
    <property type="term" value="C:RSF complex"/>
    <property type="evidence" value="ECO:0007669"/>
    <property type="project" value="InterPro"/>
</dbReference>
<reference evidence="5 6" key="1">
    <citation type="journal article" date="2023" name="Nat. Commun.">
        <title>Origin of minicircular mitochondrial genomes in red algae.</title>
        <authorList>
            <person name="Lee Y."/>
            <person name="Cho C.H."/>
            <person name="Lee Y.M."/>
            <person name="Park S.I."/>
            <person name="Yang J.H."/>
            <person name="West J.A."/>
            <person name="Bhattacharya D."/>
            <person name="Yoon H.S."/>
        </authorList>
    </citation>
    <scope>NUCLEOTIDE SEQUENCE [LARGE SCALE GENOMIC DNA]</scope>
    <source>
        <strain evidence="5 6">CCMP1338</strain>
        <tissue evidence="5">Whole cell</tissue>
    </source>
</reference>
<evidence type="ECO:0000313" key="5">
    <source>
        <dbReference type="EMBL" id="KAJ8902462.1"/>
    </source>
</evidence>
<feature type="region of interest" description="Disordered" evidence="3">
    <location>
        <begin position="1022"/>
        <end position="1071"/>
    </location>
</feature>
<evidence type="ECO:0000313" key="6">
    <source>
        <dbReference type="Proteomes" id="UP001157974"/>
    </source>
</evidence>
<dbReference type="AlphaFoldDB" id="A0AAV8UMF6"/>
<organism evidence="5 6">
    <name type="scientific">Rhodosorus marinus</name>
    <dbReference type="NCBI Taxonomy" id="101924"/>
    <lineage>
        <taxon>Eukaryota</taxon>
        <taxon>Rhodophyta</taxon>
        <taxon>Stylonematophyceae</taxon>
        <taxon>Stylonematales</taxon>
        <taxon>Stylonemataceae</taxon>
        <taxon>Rhodosorus</taxon>
    </lineage>
</organism>
<feature type="domain" description="RFTS" evidence="4">
    <location>
        <begin position="581"/>
        <end position="706"/>
    </location>
</feature>
<feature type="region of interest" description="Disordered" evidence="3">
    <location>
        <begin position="758"/>
        <end position="779"/>
    </location>
</feature>
<dbReference type="Proteomes" id="UP001157974">
    <property type="component" value="Unassembled WGS sequence"/>
</dbReference>
<feature type="compositionally biased region" description="Basic and acidic residues" evidence="3">
    <location>
        <begin position="464"/>
        <end position="481"/>
    </location>
</feature>
<feature type="region of interest" description="Disordered" evidence="3">
    <location>
        <begin position="25"/>
        <end position="100"/>
    </location>
</feature>
<feature type="compositionally biased region" description="Basic and acidic residues" evidence="3">
    <location>
        <begin position="297"/>
        <end position="316"/>
    </location>
</feature>
<protein>
    <recommendedName>
        <fullName evidence="4">RFTS domain-containing protein</fullName>
    </recommendedName>
</protein>
<gene>
    <name evidence="5" type="ORF">NDN08_006867</name>
</gene>